<evidence type="ECO:0000256" key="1">
    <source>
        <dbReference type="SAM" id="Phobius"/>
    </source>
</evidence>
<keyword evidence="1" id="KW-1133">Transmembrane helix</keyword>
<evidence type="ECO:0000313" key="2">
    <source>
        <dbReference type="EMBL" id="CAG5128245.1"/>
    </source>
</evidence>
<accession>A0A8S3ZKI4</accession>
<keyword evidence="1" id="KW-0812">Transmembrane</keyword>
<dbReference type="PANTHER" id="PTHR11161">
    <property type="entry name" value="O-ACYLTRANSFERASE"/>
    <property type="match status" value="1"/>
</dbReference>
<dbReference type="AlphaFoldDB" id="A0A8S3ZKI4"/>
<sequence length="150" mass="17611">MTQSLWMQMVINTTLAADSFFVLSGTLMAYNFLKLKTKGGKNKKGWRGVISVKEYGFMIVHRLFRIFPCYAVLLLLATNVMPFLGQGPRWSYEIDSVKVCKQNWWANVLFISNFYDPDNMVSIDILCLYVYKRERERERERGEGERGERE</sequence>
<comment type="caution">
    <text evidence="2">The sequence shown here is derived from an EMBL/GenBank/DDBJ whole genome shotgun (WGS) entry which is preliminary data.</text>
</comment>
<feature type="transmembrane region" description="Helical" evidence="1">
    <location>
        <begin position="6"/>
        <end position="33"/>
    </location>
</feature>
<name>A0A8S3ZKI4_9EUPU</name>
<dbReference type="Proteomes" id="UP000678393">
    <property type="component" value="Unassembled WGS sequence"/>
</dbReference>
<dbReference type="EMBL" id="CAJHNH020002992">
    <property type="protein sequence ID" value="CAG5128245.1"/>
    <property type="molecule type" value="Genomic_DNA"/>
</dbReference>
<keyword evidence="1" id="KW-0472">Membrane</keyword>
<feature type="transmembrane region" description="Helical" evidence="1">
    <location>
        <begin position="63"/>
        <end position="84"/>
    </location>
</feature>
<evidence type="ECO:0000313" key="3">
    <source>
        <dbReference type="Proteomes" id="UP000678393"/>
    </source>
</evidence>
<keyword evidence="3" id="KW-1185">Reference proteome</keyword>
<gene>
    <name evidence="2" type="ORF">CUNI_LOCUS13803</name>
</gene>
<reference evidence="2" key="1">
    <citation type="submission" date="2021-04" db="EMBL/GenBank/DDBJ databases">
        <authorList>
            <consortium name="Molecular Ecology Group"/>
        </authorList>
    </citation>
    <scope>NUCLEOTIDE SEQUENCE</scope>
</reference>
<dbReference type="PANTHER" id="PTHR11161:SF0">
    <property type="entry name" value="O-ACYLTRANSFERASE LIKE PROTEIN"/>
    <property type="match status" value="1"/>
</dbReference>
<proteinExistence type="predicted"/>
<dbReference type="InterPro" id="IPR052728">
    <property type="entry name" value="O2_lipid_transport_reg"/>
</dbReference>
<protein>
    <submittedName>
        <fullName evidence="2">Uncharacterized protein</fullName>
    </submittedName>
</protein>
<dbReference type="OrthoDB" id="207378at2759"/>
<organism evidence="2 3">
    <name type="scientific">Candidula unifasciata</name>
    <dbReference type="NCBI Taxonomy" id="100452"/>
    <lineage>
        <taxon>Eukaryota</taxon>
        <taxon>Metazoa</taxon>
        <taxon>Spiralia</taxon>
        <taxon>Lophotrochozoa</taxon>
        <taxon>Mollusca</taxon>
        <taxon>Gastropoda</taxon>
        <taxon>Heterobranchia</taxon>
        <taxon>Euthyneura</taxon>
        <taxon>Panpulmonata</taxon>
        <taxon>Eupulmonata</taxon>
        <taxon>Stylommatophora</taxon>
        <taxon>Helicina</taxon>
        <taxon>Helicoidea</taxon>
        <taxon>Geomitridae</taxon>
        <taxon>Candidula</taxon>
    </lineage>
</organism>